<dbReference type="NCBIfam" id="TIGR02666">
    <property type="entry name" value="moaA"/>
    <property type="match status" value="1"/>
</dbReference>
<dbReference type="GO" id="GO:0051539">
    <property type="term" value="F:4 iron, 4 sulfur cluster binding"/>
    <property type="evidence" value="ECO:0007669"/>
    <property type="project" value="UniProtKB-KW"/>
</dbReference>
<evidence type="ECO:0000256" key="7">
    <source>
        <dbReference type="ARBA" id="ARBA00023004"/>
    </source>
</evidence>
<feature type="domain" description="Radical SAM core" evidence="13">
    <location>
        <begin position="4"/>
        <end position="232"/>
    </location>
</feature>
<dbReference type="GO" id="GO:0061799">
    <property type="term" value="F:cyclic pyranopterin monophosphate synthase activity"/>
    <property type="evidence" value="ECO:0007669"/>
    <property type="project" value="TreeGrafter"/>
</dbReference>
<keyword evidence="15" id="KW-1185">Reference proteome</keyword>
<dbReference type="GO" id="GO:0005525">
    <property type="term" value="F:GTP binding"/>
    <property type="evidence" value="ECO:0007669"/>
    <property type="project" value="UniProtKB-KW"/>
</dbReference>
<dbReference type="SUPFAM" id="SSF102114">
    <property type="entry name" value="Radical SAM enzymes"/>
    <property type="match status" value="1"/>
</dbReference>
<dbReference type="PANTHER" id="PTHR22960">
    <property type="entry name" value="MOLYBDOPTERIN COFACTOR SYNTHESIS PROTEIN A"/>
    <property type="match status" value="1"/>
</dbReference>
<keyword evidence="9" id="KW-0342">GTP-binding</keyword>
<evidence type="ECO:0000256" key="11">
    <source>
        <dbReference type="ARBA" id="ARBA00023239"/>
    </source>
</evidence>
<name>A0A371J311_9FIRM</name>
<dbReference type="EMBL" id="NOJY02000015">
    <property type="protein sequence ID" value="RDY27181.1"/>
    <property type="molecule type" value="Genomic_DNA"/>
</dbReference>
<sequence length="319" mass="36613">MKDKYKRDIDYLRVSLTDHCNLRCIYCMPSNIKFENDNVNDVLSFDDYKFIVENFAKQGITKIRFTGGEPLLYPYLEELISFTSKECNIKNIAITTNGIGLYDKIDKLKECGLKKVNISLDSLKPDKYSKITRLGKLEDVIKSMEKCVELGIIVKLNCVLINTLNDDEICDFVELTKKYPIDVRFIELMPIGEGEKVFKKGYINLNKMLEKVSGLKVAIDEEKSVAEYYKFENAKGRVGIITPMSCSFCSECNKIRLTSSGTIKLCLHSREEIDIKPYLNDDIMFADFINSAILEKPKEHNLLETNKSETNRKMYQIGG</sequence>
<evidence type="ECO:0000256" key="9">
    <source>
        <dbReference type="ARBA" id="ARBA00023134"/>
    </source>
</evidence>
<dbReference type="Pfam" id="PF06463">
    <property type="entry name" value="Mob_synth_C"/>
    <property type="match status" value="1"/>
</dbReference>
<evidence type="ECO:0000256" key="1">
    <source>
        <dbReference type="ARBA" id="ARBA00001966"/>
    </source>
</evidence>
<organism evidence="14 15">
    <name type="scientific">Romboutsia weinsteinii</name>
    <dbReference type="NCBI Taxonomy" id="2020949"/>
    <lineage>
        <taxon>Bacteria</taxon>
        <taxon>Bacillati</taxon>
        <taxon>Bacillota</taxon>
        <taxon>Clostridia</taxon>
        <taxon>Peptostreptococcales</taxon>
        <taxon>Peptostreptococcaceae</taxon>
        <taxon>Romboutsia</taxon>
    </lineage>
</organism>
<dbReference type="GO" id="GO:0006777">
    <property type="term" value="P:Mo-molybdopterin cofactor biosynthetic process"/>
    <property type="evidence" value="ECO:0007669"/>
    <property type="project" value="UniProtKB-KW"/>
</dbReference>
<evidence type="ECO:0000256" key="2">
    <source>
        <dbReference type="ARBA" id="ARBA00012167"/>
    </source>
</evidence>
<dbReference type="PANTHER" id="PTHR22960:SF0">
    <property type="entry name" value="MOLYBDENUM COFACTOR BIOSYNTHESIS PROTEIN 1"/>
    <property type="match status" value="1"/>
</dbReference>
<dbReference type="InterPro" id="IPR010505">
    <property type="entry name" value="MoaA_twitch"/>
</dbReference>
<dbReference type="InterPro" id="IPR006638">
    <property type="entry name" value="Elp3/MiaA/NifB-like_rSAM"/>
</dbReference>
<proteinExistence type="predicted"/>
<dbReference type="UniPathway" id="UPA00344"/>
<dbReference type="RefSeq" id="WP_094367658.1">
    <property type="nucleotide sequence ID" value="NZ_NOJY02000015.1"/>
</dbReference>
<dbReference type="CDD" id="cd21117">
    <property type="entry name" value="Twitch_MoaA"/>
    <property type="match status" value="1"/>
</dbReference>
<evidence type="ECO:0000256" key="4">
    <source>
        <dbReference type="ARBA" id="ARBA00022691"/>
    </source>
</evidence>
<keyword evidence="6" id="KW-0547">Nucleotide-binding</keyword>
<keyword evidence="5" id="KW-0479">Metal-binding</keyword>
<dbReference type="Pfam" id="PF04055">
    <property type="entry name" value="Radical_SAM"/>
    <property type="match status" value="1"/>
</dbReference>
<evidence type="ECO:0000256" key="12">
    <source>
        <dbReference type="ARBA" id="ARBA00048697"/>
    </source>
</evidence>
<dbReference type="GO" id="GO:0046872">
    <property type="term" value="F:metal ion binding"/>
    <property type="evidence" value="ECO:0007669"/>
    <property type="project" value="UniProtKB-KW"/>
</dbReference>
<protein>
    <recommendedName>
        <fullName evidence="2">GTP 3',8-cyclase</fullName>
        <ecNumber evidence="2">4.1.99.22</ecNumber>
    </recommendedName>
</protein>
<evidence type="ECO:0000313" key="14">
    <source>
        <dbReference type="EMBL" id="RDY27181.1"/>
    </source>
</evidence>
<keyword evidence="3" id="KW-0004">4Fe-4S</keyword>
<dbReference type="InterPro" id="IPR040064">
    <property type="entry name" value="MoaA-like"/>
</dbReference>
<accession>A0A371J311</accession>
<keyword evidence="11" id="KW-0456">Lyase</keyword>
<dbReference type="CDD" id="cd01335">
    <property type="entry name" value="Radical_SAM"/>
    <property type="match status" value="1"/>
</dbReference>
<dbReference type="PROSITE" id="PS51918">
    <property type="entry name" value="RADICAL_SAM"/>
    <property type="match status" value="1"/>
</dbReference>
<dbReference type="SFLD" id="SFLDG01383">
    <property type="entry name" value="cyclic_pyranopterin_phosphate"/>
    <property type="match status" value="1"/>
</dbReference>
<dbReference type="Proteomes" id="UP000215694">
    <property type="component" value="Unassembled WGS sequence"/>
</dbReference>
<evidence type="ECO:0000256" key="6">
    <source>
        <dbReference type="ARBA" id="ARBA00022741"/>
    </source>
</evidence>
<evidence type="ECO:0000256" key="8">
    <source>
        <dbReference type="ARBA" id="ARBA00023014"/>
    </source>
</evidence>
<dbReference type="SFLD" id="SFLDG01067">
    <property type="entry name" value="SPASM/twitch_domain_containing"/>
    <property type="match status" value="1"/>
</dbReference>
<keyword evidence="10" id="KW-0501">Molybdenum cofactor biosynthesis</keyword>
<dbReference type="InterPro" id="IPR050105">
    <property type="entry name" value="MoCo_biosynth_MoaA/MoaC"/>
</dbReference>
<dbReference type="SMART" id="SM00729">
    <property type="entry name" value="Elp3"/>
    <property type="match status" value="1"/>
</dbReference>
<keyword evidence="4" id="KW-0949">S-adenosyl-L-methionine</keyword>
<dbReference type="InterPro" id="IPR013483">
    <property type="entry name" value="MoaA"/>
</dbReference>
<dbReference type="SFLD" id="SFLDS00029">
    <property type="entry name" value="Radical_SAM"/>
    <property type="match status" value="1"/>
</dbReference>
<dbReference type="InterPro" id="IPR013785">
    <property type="entry name" value="Aldolase_TIM"/>
</dbReference>
<evidence type="ECO:0000259" key="13">
    <source>
        <dbReference type="PROSITE" id="PS51918"/>
    </source>
</evidence>
<dbReference type="GO" id="GO:0061798">
    <property type="term" value="F:GTP 3',8'-cyclase activity"/>
    <property type="evidence" value="ECO:0007669"/>
    <property type="project" value="UniProtKB-EC"/>
</dbReference>
<dbReference type="InterPro" id="IPR007197">
    <property type="entry name" value="rSAM"/>
</dbReference>
<dbReference type="InterPro" id="IPR058240">
    <property type="entry name" value="rSAM_sf"/>
</dbReference>
<dbReference type="InterPro" id="IPR000385">
    <property type="entry name" value="MoaA_NifB_PqqE_Fe-S-bd_CS"/>
</dbReference>
<keyword evidence="8" id="KW-0411">Iron-sulfur</keyword>
<evidence type="ECO:0000256" key="10">
    <source>
        <dbReference type="ARBA" id="ARBA00023150"/>
    </source>
</evidence>
<reference evidence="14 15" key="1">
    <citation type="journal article" date="2017" name="Genome Announc.">
        <title>Draft Genome Sequence of Romboutsia weinsteinii sp. nov. Strain CCRI-19649(T) Isolated from Surface Water.</title>
        <authorList>
            <person name="Maheux A.F."/>
            <person name="Boudreau D.K."/>
            <person name="Berube E."/>
            <person name="Boissinot M."/>
            <person name="Cantin P."/>
            <person name="Raymond F."/>
            <person name="Corbeil J."/>
            <person name="Omar R.F."/>
            <person name="Bergeron M.G."/>
        </authorList>
    </citation>
    <scope>NUCLEOTIDE SEQUENCE [LARGE SCALE GENOMIC DNA]</scope>
    <source>
        <strain evidence="14 15">CCRI-19649</strain>
    </source>
</reference>
<comment type="cofactor">
    <cofactor evidence="1">
        <name>[4Fe-4S] cluster</name>
        <dbReference type="ChEBI" id="CHEBI:49883"/>
    </cofactor>
</comment>
<dbReference type="AlphaFoldDB" id="A0A371J311"/>
<evidence type="ECO:0000313" key="15">
    <source>
        <dbReference type="Proteomes" id="UP000215694"/>
    </source>
</evidence>
<evidence type="ECO:0000256" key="5">
    <source>
        <dbReference type="ARBA" id="ARBA00022723"/>
    </source>
</evidence>
<dbReference type="OrthoDB" id="9763993at2"/>
<comment type="catalytic activity">
    <reaction evidence="12">
        <text>GTP + AH2 + S-adenosyl-L-methionine = (8S)-3',8-cyclo-7,8-dihydroguanosine 5'-triphosphate + 5'-deoxyadenosine + L-methionine + A + H(+)</text>
        <dbReference type="Rhea" id="RHEA:49576"/>
        <dbReference type="ChEBI" id="CHEBI:13193"/>
        <dbReference type="ChEBI" id="CHEBI:15378"/>
        <dbReference type="ChEBI" id="CHEBI:17319"/>
        <dbReference type="ChEBI" id="CHEBI:17499"/>
        <dbReference type="ChEBI" id="CHEBI:37565"/>
        <dbReference type="ChEBI" id="CHEBI:57844"/>
        <dbReference type="ChEBI" id="CHEBI:59789"/>
        <dbReference type="ChEBI" id="CHEBI:131766"/>
        <dbReference type="EC" id="4.1.99.22"/>
    </reaction>
</comment>
<gene>
    <name evidence="14" type="primary">moaA</name>
    <name evidence="14" type="ORF">CHL78_010315</name>
</gene>
<evidence type="ECO:0000256" key="3">
    <source>
        <dbReference type="ARBA" id="ARBA00022485"/>
    </source>
</evidence>
<dbReference type="Gene3D" id="3.20.20.70">
    <property type="entry name" value="Aldolase class I"/>
    <property type="match status" value="1"/>
</dbReference>
<dbReference type="PROSITE" id="PS01305">
    <property type="entry name" value="MOAA_NIFB_PQQE"/>
    <property type="match status" value="1"/>
</dbReference>
<dbReference type="EC" id="4.1.99.22" evidence="2"/>
<comment type="caution">
    <text evidence="14">The sequence shown here is derived from an EMBL/GenBank/DDBJ whole genome shotgun (WGS) entry which is preliminary data.</text>
</comment>
<dbReference type="SFLD" id="SFLDG01386">
    <property type="entry name" value="main_SPASM_domain-containing"/>
    <property type="match status" value="1"/>
</dbReference>
<keyword evidence="7" id="KW-0408">Iron</keyword>